<dbReference type="Pfam" id="PF01653">
    <property type="entry name" value="DNA_ligase_aden"/>
    <property type="match status" value="1"/>
</dbReference>
<feature type="binding site" evidence="15">
    <location>
        <begin position="78"/>
        <end position="79"/>
    </location>
    <ligand>
        <name>NAD(+)</name>
        <dbReference type="ChEBI" id="CHEBI:57540"/>
    </ligand>
</feature>
<feature type="binding site" evidence="15">
    <location>
        <position position="278"/>
    </location>
    <ligand>
        <name>NAD(+)</name>
        <dbReference type="ChEBI" id="CHEBI:57540"/>
    </ligand>
</feature>
<dbReference type="InterPro" id="IPR036420">
    <property type="entry name" value="BRCT_dom_sf"/>
</dbReference>
<evidence type="ECO:0000256" key="3">
    <source>
        <dbReference type="ARBA" id="ARBA00013308"/>
    </source>
</evidence>
<dbReference type="Gene3D" id="6.20.10.30">
    <property type="match status" value="1"/>
</dbReference>
<feature type="binding site" evidence="15">
    <location>
        <position position="395"/>
    </location>
    <ligand>
        <name>Zn(2+)</name>
        <dbReference type="ChEBI" id="CHEBI:29105"/>
    </ligand>
</feature>
<keyword evidence="12 15" id="KW-0464">Manganese</keyword>
<dbReference type="InterPro" id="IPR001357">
    <property type="entry name" value="BRCT_dom"/>
</dbReference>
<evidence type="ECO:0000256" key="14">
    <source>
        <dbReference type="ARBA" id="ARBA00060881"/>
    </source>
</evidence>
<dbReference type="FunFam" id="1.10.150.20:FF:000007">
    <property type="entry name" value="DNA ligase"/>
    <property type="match status" value="1"/>
</dbReference>
<dbReference type="GO" id="GO:0003911">
    <property type="term" value="F:DNA ligase (NAD+) activity"/>
    <property type="evidence" value="ECO:0007669"/>
    <property type="project" value="UniProtKB-UniRule"/>
</dbReference>
<evidence type="ECO:0000256" key="10">
    <source>
        <dbReference type="ARBA" id="ARBA00023027"/>
    </source>
</evidence>
<accession>A0A1X1K310</accession>
<reference evidence="18 19" key="1">
    <citation type="journal article" date="2016" name="Eur. J. Clin. Microbiol. Infect. Dis.">
        <title>Whole genome sequencing as a tool for phylogenetic analysis of clinical strains of Mitis group streptococci.</title>
        <authorList>
            <person name="Rasmussen L.H."/>
            <person name="Dargis R."/>
            <person name="Hojholt K."/>
            <person name="Christensen J.J."/>
            <person name="Skovgaard O."/>
            <person name="Justesen U.S."/>
            <person name="Rosenvinge F.S."/>
            <person name="Moser C."/>
            <person name="Lukjancenko O."/>
            <person name="Rasmussen S."/>
            <person name="Nielsen X.C."/>
        </authorList>
    </citation>
    <scope>NUCLEOTIDE SEQUENCE [LARGE SCALE GENOMIC DNA]</scope>
    <source>
        <strain evidence="18 19">RH_43861_09</strain>
    </source>
</reference>
<dbReference type="EMBL" id="NCVG01000021">
    <property type="protein sequence ID" value="ORO93818.1"/>
    <property type="molecule type" value="Genomic_DNA"/>
</dbReference>
<evidence type="ECO:0000256" key="6">
    <source>
        <dbReference type="ARBA" id="ARBA00022723"/>
    </source>
</evidence>
<keyword evidence="9 15" id="KW-0460">Magnesium</keyword>
<comment type="catalytic activity">
    <reaction evidence="13 15 16">
        <text>NAD(+) + (deoxyribonucleotide)n-3'-hydroxyl + 5'-phospho-(deoxyribonucleotide)m = (deoxyribonucleotide)n+m + AMP + beta-nicotinamide D-nucleotide.</text>
        <dbReference type="EC" id="6.5.1.2"/>
    </reaction>
</comment>
<feature type="binding site" evidence="15">
    <location>
        <position position="164"/>
    </location>
    <ligand>
        <name>NAD(+)</name>
        <dbReference type="ChEBI" id="CHEBI:57540"/>
    </ligand>
</feature>
<dbReference type="SMART" id="SM00292">
    <property type="entry name" value="BRCT"/>
    <property type="match status" value="1"/>
</dbReference>
<dbReference type="FunFam" id="1.10.150.20:FF:000006">
    <property type="entry name" value="DNA ligase"/>
    <property type="match status" value="1"/>
</dbReference>
<name>A0A1X1K310_STRMT</name>
<evidence type="ECO:0000256" key="7">
    <source>
        <dbReference type="ARBA" id="ARBA00022763"/>
    </source>
</evidence>
<evidence type="ECO:0000256" key="1">
    <source>
        <dbReference type="ARBA" id="ARBA00004067"/>
    </source>
</evidence>
<evidence type="ECO:0000256" key="5">
    <source>
        <dbReference type="ARBA" id="ARBA00022705"/>
    </source>
</evidence>
<dbReference type="FunFam" id="3.40.50.10190:FF:000045">
    <property type="entry name" value="DNA ligase"/>
    <property type="match status" value="1"/>
</dbReference>
<evidence type="ECO:0000313" key="18">
    <source>
        <dbReference type="EMBL" id="ORO93818.1"/>
    </source>
</evidence>
<dbReference type="GO" id="GO:0006260">
    <property type="term" value="P:DNA replication"/>
    <property type="evidence" value="ECO:0007669"/>
    <property type="project" value="UniProtKB-KW"/>
</dbReference>
<dbReference type="HAMAP" id="MF_01588">
    <property type="entry name" value="DNA_ligase_A"/>
    <property type="match status" value="1"/>
</dbReference>
<dbReference type="PIRSF" id="PIRSF001604">
    <property type="entry name" value="LigA"/>
    <property type="match status" value="1"/>
</dbReference>
<dbReference type="InterPro" id="IPR013840">
    <property type="entry name" value="DNAligase_N"/>
</dbReference>
<keyword evidence="5 15" id="KW-0235">DNA replication</keyword>
<gene>
    <name evidence="15 18" type="primary">ligA</name>
    <name evidence="18" type="ORF">B7699_04770</name>
</gene>
<dbReference type="CDD" id="cd00114">
    <property type="entry name" value="LIGANc"/>
    <property type="match status" value="1"/>
</dbReference>
<dbReference type="GO" id="GO:0003677">
    <property type="term" value="F:DNA binding"/>
    <property type="evidence" value="ECO:0007669"/>
    <property type="project" value="InterPro"/>
</dbReference>
<dbReference type="InterPro" id="IPR004150">
    <property type="entry name" value="NAD_DNA_ligase_OB"/>
</dbReference>
<comment type="function">
    <text evidence="1 15">DNA ligase that catalyzes the formation of phosphodiester linkages between 5'-phosphoryl and 3'-hydroxyl groups in double-stranded DNA using NAD as a coenzyme and as the energy source for the reaction. It is essential for DNA replication and repair of damaged DNA.</text>
</comment>
<evidence type="ECO:0000256" key="8">
    <source>
        <dbReference type="ARBA" id="ARBA00022833"/>
    </source>
</evidence>
<dbReference type="Gene3D" id="1.10.150.20">
    <property type="entry name" value="5' to 3' exonuclease, C-terminal subdomain"/>
    <property type="match status" value="2"/>
</dbReference>
<feature type="active site" description="N6-AMP-lysine intermediate" evidence="15">
    <location>
        <position position="109"/>
    </location>
</feature>
<feature type="binding site" evidence="15">
    <location>
        <position position="130"/>
    </location>
    <ligand>
        <name>NAD(+)</name>
        <dbReference type="ChEBI" id="CHEBI:57540"/>
    </ligand>
</feature>
<evidence type="ECO:0000259" key="17">
    <source>
        <dbReference type="PROSITE" id="PS50172"/>
    </source>
</evidence>
<evidence type="ECO:0000256" key="12">
    <source>
        <dbReference type="ARBA" id="ARBA00023211"/>
    </source>
</evidence>
<dbReference type="Pfam" id="PF03119">
    <property type="entry name" value="DNA_ligase_ZBD"/>
    <property type="match status" value="1"/>
</dbReference>
<evidence type="ECO:0000313" key="19">
    <source>
        <dbReference type="Proteomes" id="UP000193863"/>
    </source>
</evidence>
<evidence type="ECO:0000256" key="15">
    <source>
        <dbReference type="HAMAP-Rule" id="MF_01588"/>
    </source>
</evidence>
<dbReference type="Pfam" id="PF03120">
    <property type="entry name" value="OB_DNA_ligase"/>
    <property type="match status" value="1"/>
</dbReference>
<evidence type="ECO:0000256" key="16">
    <source>
        <dbReference type="RuleBase" id="RU000618"/>
    </source>
</evidence>
<dbReference type="InterPro" id="IPR003583">
    <property type="entry name" value="Hlx-hairpin-Hlx_DNA-bd_motif"/>
</dbReference>
<dbReference type="Gene3D" id="2.40.50.140">
    <property type="entry name" value="Nucleic acid-binding proteins"/>
    <property type="match status" value="1"/>
</dbReference>
<dbReference type="AlphaFoldDB" id="A0A1X1K310"/>
<keyword evidence="8 15" id="KW-0862">Zinc</keyword>
<dbReference type="SUPFAM" id="SSF56091">
    <property type="entry name" value="DNA ligase/mRNA capping enzyme, catalytic domain"/>
    <property type="match status" value="1"/>
</dbReference>
<evidence type="ECO:0000256" key="13">
    <source>
        <dbReference type="ARBA" id="ARBA00034005"/>
    </source>
</evidence>
<proteinExistence type="inferred from homology"/>
<dbReference type="GO" id="GO:0006281">
    <property type="term" value="P:DNA repair"/>
    <property type="evidence" value="ECO:0007669"/>
    <property type="project" value="UniProtKB-KW"/>
</dbReference>
<dbReference type="EC" id="6.5.1.2" evidence="2 15"/>
<feature type="binding site" evidence="15">
    <location>
        <position position="107"/>
    </location>
    <ligand>
        <name>NAD(+)</name>
        <dbReference type="ChEBI" id="CHEBI:57540"/>
    </ligand>
</feature>
<dbReference type="InterPro" id="IPR001679">
    <property type="entry name" value="DNA_ligase"/>
</dbReference>
<organism evidence="18 19">
    <name type="scientific">Streptococcus mitis</name>
    <dbReference type="NCBI Taxonomy" id="28037"/>
    <lineage>
        <taxon>Bacteria</taxon>
        <taxon>Bacillati</taxon>
        <taxon>Bacillota</taxon>
        <taxon>Bacilli</taxon>
        <taxon>Lactobacillales</taxon>
        <taxon>Streptococcaceae</taxon>
        <taxon>Streptococcus</taxon>
        <taxon>Streptococcus mitis group</taxon>
    </lineage>
</organism>
<dbReference type="InterPro" id="IPR010994">
    <property type="entry name" value="RuvA_2-like"/>
</dbReference>
<feature type="binding site" evidence="15">
    <location>
        <position position="398"/>
    </location>
    <ligand>
        <name>Zn(2+)</name>
        <dbReference type="ChEBI" id="CHEBI:29105"/>
    </ligand>
</feature>
<dbReference type="Proteomes" id="UP000193863">
    <property type="component" value="Unassembled WGS sequence"/>
</dbReference>
<dbReference type="PANTHER" id="PTHR23389:SF9">
    <property type="entry name" value="DNA LIGASE"/>
    <property type="match status" value="1"/>
</dbReference>
<feature type="binding site" evidence="15">
    <location>
        <position position="418"/>
    </location>
    <ligand>
        <name>Zn(2+)</name>
        <dbReference type="ChEBI" id="CHEBI:29105"/>
    </ligand>
</feature>
<dbReference type="GO" id="GO:0046872">
    <property type="term" value="F:metal ion binding"/>
    <property type="evidence" value="ECO:0007669"/>
    <property type="project" value="UniProtKB-KW"/>
</dbReference>
<keyword evidence="11 15" id="KW-0234">DNA repair</keyword>
<dbReference type="PANTHER" id="PTHR23389">
    <property type="entry name" value="CHROMOSOME TRANSMISSION FIDELITY FACTOR 18"/>
    <property type="match status" value="1"/>
</dbReference>
<feature type="binding site" evidence="15">
    <location>
        <position position="302"/>
    </location>
    <ligand>
        <name>NAD(+)</name>
        <dbReference type="ChEBI" id="CHEBI:57540"/>
    </ligand>
</feature>
<comment type="similarity">
    <text evidence="14 15">Belongs to the NAD-dependent DNA ligase family. LigA subfamily.</text>
</comment>
<dbReference type="Gene3D" id="3.40.50.10190">
    <property type="entry name" value="BRCT domain"/>
    <property type="match status" value="1"/>
</dbReference>
<sequence length="652" mass="72135">MNKRMNELVALLNRYATEYYTSDNPSVSDSEYDRLYRELVELETAYPDQVLADSPTHRVGGKVLDGFEKYSHQYPLYSLQDAFSREELEAFDARVRKEVAHPTYICELKIDGLSISLTYEKGILVAAATRGDGSIGENITENLKRVKDIPLTLPEELDITVRGECYMPRASFDQVNQARQENGEPEFANPRNAAAGTLRQLDTAVVAKRNLATFLYQEASPSTRDSQEKVLKHLEQLGFVVNPKRILAENIDEIWDFIQEVGQEREILPYDIDGVVIKVNDLASQEELGFTVKAPKWAVAYKFPAEEKEAQLLSVDWTVGRTGVVTPTANLTPVQLAGTTVSRATLHNVDYIAEKDIRKDDTVIVYKAGDIIPAVLCVVESKRVSEEKLDIPTNCPSCESDLLHFEDEVALRCINPRCPAQIMEGLIHFASRDAMNITGLGPSVVEKLFSANLVKDVADIYRLQEEDFLLLEGVKEKSASKLYQAIQASKENSAEKLLFGLGIRHVGSKASQLLLQHFHSIENLAQADPEEVASIESLGVVIAKSLQTYFATEGSEILLRELKEAGVNLDYKGQTVVADAALSGLTVVLTGKLERLKRSEAKSKLESLGAKVTGSVSKKTDLVVAGADAGSKLQKAQELGIEVRDEAWLESL</sequence>
<dbReference type="SMART" id="SM00278">
    <property type="entry name" value="HhH1"/>
    <property type="match status" value="2"/>
</dbReference>
<dbReference type="InterPro" id="IPR041663">
    <property type="entry name" value="DisA/LigA_HHH"/>
</dbReference>
<dbReference type="PROSITE" id="PS01056">
    <property type="entry name" value="DNA_LIGASE_N2"/>
    <property type="match status" value="1"/>
</dbReference>
<dbReference type="Pfam" id="PF12826">
    <property type="entry name" value="HHH_2"/>
    <property type="match status" value="1"/>
</dbReference>
<dbReference type="InterPro" id="IPR013839">
    <property type="entry name" value="DNAligase_adenylation"/>
</dbReference>
<dbReference type="FunFam" id="3.30.470.30:FF:000001">
    <property type="entry name" value="DNA ligase"/>
    <property type="match status" value="1"/>
</dbReference>
<dbReference type="SMART" id="SM00532">
    <property type="entry name" value="LIGANc"/>
    <property type="match status" value="1"/>
</dbReference>
<dbReference type="InterPro" id="IPR004149">
    <property type="entry name" value="Znf_DNAligase_C4"/>
</dbReference>
<keyword evidence="6 15" id="KW-0479">Metal-binding</keyword>
<dbReference type="SUPFAM" id="SSF50249">
    <property type="entry name" value="Nucleic acid-binding proteins"/>
    <property type="match status" value="1"/>
</dbReference>
<dbReference type="FunFam" id="2.40.50.140:FF:000012">
    <property type="entry name" value="DNA ligase"/>
    <property type="match status" value="1"/>
</dbReference>
<evidence type="ECO:0000256" key="11">
    <source>
        <dbReference type="ARBA" id="ARBA00023204"/>
    </source>
</evidence>
<keyword evidence="7 15" id="KW-0227">DNA damage</keyword>
<dbReference type="PROSITE" id="PS50172">
    <property type="entry name" value="BRCT"/>
    <property type="match status" value="1"/>
</dbReference>
<dbReference type="InterPro" id="IPR033136">
    <property type="entry name" value="DNA_ligase_CS"/>
</dbReference>
<comment type="cofactor">
    <cofactor evidence="15">
        <name>Mg(2+)</name>
        <dbReference type="ChEBI" id="CHEBI:18420"/>
    </cofactor>
    <cofactor evidence="15">
        <name>Mn(2+)</name>
        <dbReference type="ChEBI" id="CHEBI:29035"/>
    </cofactor>
</comment>
<evidence type="ECO:0000256" key="9">
    <source>
        <dbReference type="ARBA" id="ARBA00022842"/>
    </source>
</evidence>
<evidence type="ECO:0000256" key="2">
    <source>
        <dbReference type="ARBA" id="ARBA00012722"/>
    </source>
</evidence>
<dbReference type="GO" id="GO:0005829">
    <property type="term" value="C:cytosol"/>
    <property type="evidence" value="ECO:0007669"/>
    <property type="project" value="TreeGrafter"/>
</dbReference>
<feature type="binding site" evidence="15">
    <location>
        <begin position="29"/>
        <end position="33"/>
    </location>
    <ligand>
        <name>NAD(+)</name>
        <dbReference type="ChEBI" id="CHEBI:57540"/>
    </ligand>
</feature>
<dbReference type="NCBIfam" id="NF005932">
    <property type="entry name" value="PRK07956.1"/>
    <property type="match status" value="1"/>
</dbReference>
<evidence type="ECO:0000256" key="4">
    <source>
        <dbReference type="ARBA" id="ARBA00022598"/>
    </source>
</evidence>
<dbReference type="InterPro" id="IPR012340">
    <property type="entry name" value="NA-bd_OB-fold"/>
</dbReference>
<feature type="binding site" evidence="15">
    <location>
        <position position="413"/>
    </location>
    <ligand>
        <name>Zn(2+)</name>
        <dbReference type="ChEBI" id="CHEBI:29105"/>
    </ligand>
</feature>
<keyword evidence="10 15" id="KW-0520">NAD</keyword>
<dbReference type="Gene3D" id="1.10.287.610">
    <property type="entry name" value="Helix hairpin bin"/>
    <property type="match status" value="1"/>
</dbReference>
<dbReference type="FunFam" id="1.10.287.610:FF:000002">
    <property type="entry name" value="DNA ligase"/>
    <property type="match status" value="1"/>
</dbReference>
<protein>
    <recommendedName>
        <fullName evidence="3 15">DNA ligase</fullName>
        <ecNumber evidence="2 15">6.5.1.2</ecNumber>
    </recommendedName>
    <alternativeName>
        <fullName evidence="15">Polydeoxyribonucleotide synthase [NAD(+)]</fullName>
    </alternativeName>
</protein>
<dbReference type="CDD" id="cd17748">
    <property type="entry name" value="BRCT_DNA_ligase_like"/>
    <property type="match status" value="1"/>
</dbReference>
<dbReference type="NCBIfam" id="TIGR00575">
    <property type="entry name" value="dnlj"/>
    <property type="match status" value="1"/>
</dbReference>
<dbReference type="RefSeq" id="WP_084927299.1">
    <property type="nucleotide sequence ID" value="NZ_NCVG01000021.1"/>
</dbReference>
<dbReference type="Pfam" id="PF14520">
    <property type="entry name" value="HHH_5"/>
    <property type="match status" value="1"/>
</dbReference>
<keyword evidence="4 15" id="KW-0436">Ligase</keyword>
<dbReference type="PROSITE" id="PS01055">
    <property type="entry name" value="DNA_LIGASE_N1"/>
    <property type="match status" value="1"/>
</dbReference>
<dbReference type="Gene3D" id="3.30.470.30">
    <property type="entry name" value="DNA ligase/mRNA capping enzyme"/>
    <property type="match status" value="1"/>
</dbReference>
<dbReference type="SUPFAM" id="SSF47781">
    <property type="entry name" value="RuvA domain 2-like"/>
    <property type="match status" value="1"/>
</dbReference>
<dbReference type="InterPro" id="IPR018239">
    <property type="entry name" value="DNA_ligase_AS"/>
</dbReference>
<dbReference type="Pfam" id="PF00533">
    <property type="entry name" value="BRCT"/>
    <property type="match status" value="1"/>
</dbReference>
<comment type="caution">
    <text evidence="18">The sequence shown here is derived from an EMBL/GenBank/DDBJ whole genome shotgun (WGS) entry which is preliminary data.</text>
</comment>
<feature type="domain" description="BRCT" evidence="17">
    <location>
        <begin position="577"/>
        <end position="652"/>
    </location>
</feature>
<dbReference type="SUPFAM" id="SSF52113">
    <property type="entry name" value="BRCT domain"/>
    <property type="match status" value="1"/>
</dbReference>